<comment type="caution">
    <text evidence="1">The sequence shown here is derived from an EMBL/GenBank/DDBJ whole genome shotgun (WGS) entry which is preliminary data.</text>
</comment>
<evidence type="ECO:0000313" key="1">
    <source>
        <dbReference type="EMBL" id="GAG57767.1"/>
    </source>
</evidence>
<reference evidence="1" key="1">
    <citation type="journal article" date="2014" name="Front. Microbiol.">
        <title>High frequency of phylogenetically diverse reductive dehalogenase-homologous genes in deep subseafloor sedimentary metagenomes.</title>
        <authorList>
            <person name="Kawai M."/>
            <person name="Futagami T."/>
            <person name="Toyoda A."/>
            <person name="Takaki Y."/>
            <person name="Nishi S."/>
            <person name="Hori S."/>
            <person name="Arai W."/>
            <person name="Tsubouchi T."/>
            <person name="Morono Y."/>
            <person name="Uchiyama I."/>
            <person name="Ito T."/>
            <person name="Fujiyama A."/>
            <person name="Inagaki F."/>
            <person name="Takami H."/>
        </authorList>
    </citation>
    <scope>NUCLEOTIDE SEQUENCE</scope>
    <source>
        <strain evidence="1">Expedition CK06-06</strain>
    </source>
</reference>
<proteinExistence type="predicted"/>
<name>X0ZHZ4_9ZZZZ</name>
<dbReference type="EMBL" id="BART01000863">
    <property type="protein sequence ID" value="GAG57767.1"/>
    <property type="molecule type" value="Genomic_DNA"/>
</dbReference>
<accession>X0ZHZ4</accession>
<protein>
    <submittedName>
        <fullName evidence="1">Uncharacterized protein</fullName>
    </submittedName>
</protein>
<sequence>MDAVNRIKPKRLPLYEHIVDIAIVEEIKGQKFAYLYYGDIRDKIQYFKEYNGFYKKMSYDTVSFECLITSVLPGNGALDYQTIQ</sequence>
<organism evidence="1">
    <name type="scientific">marine sediment metagenome</name>
    <dbReference type="NCBI Taxonomy" id="412755"/>
    <lineage>
        <taxon>unclassified sequences</taxon>
        <taxon>metagenomes</taxon>
        <taxon>ecological metagenomes</taxon>
    </lineage>
</organism>
<dbReference type="AlphaFoldDB" id="X0ZHZ4"/>
<gene>
    <name evidence="1" type="ORF">S01H4_03495</name>
</gene>